<name>A0A8J3YYL9_9ACTN</name>
<dbReference type="InterPro" id="IPR005064">
    <property type="entry name" value="BUG"/>
</dbReference>
<organism evidence="2 3">
    <name type="scientific">Virgisporangium aurantiacum</name>
    <dbReference type="NCBI Taxonomy" id="175570"/>
    <lineage>
        <taxon>Bacteria</taxon>
        <taxon>Bacillati</taxon>
        <taxon>Actinomycetota</taxon>
        <taxon>Actinomycetes</taxon>
        <taxon>Micromonosporales</taxon>
        <taxon>Micromonosporaceae</taxon>
        <taxon>Virgisporangium</taxon>
    </lineage>
</organism>
<evidence type="ECO:0000313" key="2">
    <source>
        <dbReference type="EMBL" id="GIJ54136.1"/>
    </source>
</evidence>
<dbReference type="Proteomes" id="UP000612585">
    <property type="component" value="Unassembled WGS sequence"/>
</dbReference>
<proteinExistence type="inferred from homology"/>
<dbReference type="SUPFAM" id="SSF53850">
    <property type="entry name" value="Periplasmic binding protein-like II"/>
    <property type="match status" value="1"/>
</dbReference>
<dbReference type="RefSeq" id="WP_203988847.1">
    <property type="nucleotide sequence ID" value="NZ_BOPG01000011.1"/>
</dbReference>
<dbReference type="InterPro" id="IPR042100">
    <property type="entry name" value="Bug_dom1"/>
</dbReference>
<dbReference type="Gene3D" id="3.40.190.150">
    <property type="entry name" value="Bordetella uptake gene, domain 1"/>
    <property type="match status" value="1"/>
</dbReference>
<evidence type="ECO:0000256" key="1">
    <source>
        <dbReference type="ARBA" id="ARBA00006987"/>
    </source>
</evidence>
<comment type="similarity">
    <text evidence="1">Belongs to the UPF0065 (bug) family.</text>
</comment>
<dbReference type="PIRSF" id="PIRSF017082">
    <property type="entry name" value="YflP"/>
    <property type="match status" value="1"/>
</dbReference>
<keyword evidence="3" id="KW-1185">Reference proteome</keyword>
<sequence length="327" mass="33987">MSLRRLPVVAAVAAVLAVAVTLLLVVDRDRDDLAGLRIMVPNAPGSGYDVTARTVAKALEDAGLVRGVEVFNLPGAGGSVGVRRLVYERGSGSLVMLMGLGVVGSEYGRPARRLTGTTPVARLIQEPNMVVVTADSPFRTLNDLVAAWRADPPAVAVGGGSSPGGPDHLAPMLFARTIGIAPPVVRYVRYDGGGDLLAAILGKRVAFGVAGVGEYADQVRSGQLRVLAVTGPTRAAGLDAPTLREAGVDLEFTNWRGIVAPPGLSARDARALRDVVGRLVRSAAWRAALTRNGWADAYLGGPEFGRFLADETARLDSVMADLGLAPA</sequence>
<dbReference type="CDD" id="cd07012">
    <property type="entry name" value="PBP2_Bug_TTT"/>
    <property type="match status" value="1"/>
</dbReference>
<gene>
    <name evidence="2" type="ORF">Vau01_016520</name>
</gene>
<dbReference type="AlphaFoldDB" id="A0A8J3YYL9"/>
<reference evidence="2" key="1">
    <citation type="submission" date="2021-01" db="EMBL/GenBank/DDBJ databases">
        <title>Whole genome shotgun sequence of Virgisporangium aurantiacum NBRC 16421.</title>
        <authorList>
            <person name="Komaki H."/>
            <person name="Tamura T."/>
        </authorList>
    </citation>
    <scope>NUCLEOTIDE SEQUENCE</scope>
    <source>
        <strain evidence="2">NBRC 16421</strain>
    </source>
</reference>
<evidence type="ECO:0000313" key="3">
    <source>
        <dbReference type="Proteomes" id="UP000612585"/>
    </source>
</evidence>
<accession>A0A8J3YYL9</accession>
<dbReference type="PANTHER" id="PTHR42928">
    <property type="entry name" value="TRICARBOXYLATE-BINDING PROTEIN"/>
    <property type="match status" value="1"/>
</dbReference>
<dbReference type="EMBL" id="BOPG01000011">
    <property type="protein sequence ID" value="GIJ54136.1"/>
    <property type="molecule type" value="Genomic_DNA"/>
</dbReference>
<dbReference type="Pfam" id="PF03401">
    <property type="entry name" value="TctC"/>
    <property type="match status" value="1"/>
</dbReference>
<protein>
    <submittedName>
        <fullName evidence="2">C4-dicarboxylate ABC transporter substrate-binding protein</fullName>
    </submittedName>
</protein>
<dbReference type="PANTHER" id="PTHR42928:SF3">
    <property type="entry name" value="UPF0065 PROTEIN YFLP"/>
    <property type="match status" value="1"/>
</dbReference>
<comment type="caution">
    <text evidence="2">The sequence shown here is derived from an EMBL/GenBank/DDBJ whole genome shotgun (WGS) entry which is preliminary data.</text>
</comment>
<dbReference type="Gene3D" id="3.40.190.10">
    <property type="entry name" value="Periplasmic binding protein-like II"/>
    <property type="match status" value="1"/>
</dbReference>